<dbReference type="InterPro" id="IPR010914">
    <property type="entry name" value="RsgA_GTPase_dom"/>
</dbReference>
<evidence type="ECO:0000259" key="12">
    <source>
        <dbReference type="PROSITE" id="PS51721"/>
    </source>
</evidence>
<evidence type="ECO:0000256" key="10">
    <source>
        <dbReference type="HAMAP-Rule" id="MF_01820"/>
    </source>
</evidence>
<dbReference type="NCBIfam" id="TIGR00157">
    <property type="entry name" value="ribosome small subunit-dependent GTPase A"/>
    <property type="match status" value="1"/>
</dbReference>
<evidence type="ECO:0000256" key="2">
    <source>
        <dbReference type="ARBA" id="ARBA00022517"/>
    </source>
</evidence>
<organism evidence="13 14">
    <name type="scientific">Limnochorda pilosa</name>
    <dbReference type="NCBI Taxonomy" id="1555112"/>
    <lineage>
        <taxon>Bacteria</taxon>
        <taxon>Bacillati</taxon>
        <taxon>Bacillota</taxon>
        <taxon>Limnochordia</taxon>
        <taxon>Limnochordales</taxon>
        <taxon>Limnochordaceae</taxon>
        <taxon>Limnochorda</taxon>
    </lineage>
</organism>
<dbReference type="Pfam" id="PF03193">
    <property type="entry name" value="RsgA_GTPase"/>
    <property type="match status" value="1"/>
</dbReference>
<evidence type="ECO:0000256" key="4">
    <source>
        <dbReference type="ARBA" id="ARBA00022730"/>
    </source>
</evidence>
<evidence type="ECO:0000256" key="3">
    <source>
        <dbReference type="ARBA" id="ARBA00022723"/>
    </source>
</evidence>
<dbReference type="Gene3D" id="1.10.40.50">
    <property type="entry name" value="Probable gtpase engc, domain 3"/>
    <property type="match status" value="1"/>
</dbReference>
<reference evidence="14" key="1">
    <citation type="submission" date="2015-07" db="EMBL/GenBank/DDBJ databases">
        <title>Complete genome sequence and phylogenetic analysis of Limnochorda pilosa.</title>
        <authorList>
            <person name="Watanabe M."/>
            <person name="Kojima H."/>
            <person name="Fukui M."/>
        </authorList>
    </citation>
    <scope>NUCLEOTIDE SEQUENCE [LARGE SCALE GENOMIC DNA]</scope>
    <source>
        <strain evidence="14">HC45</strain>
    </source>
</reference>
<dbReference type="Gene3D" id="3.40.50.300">
    <property type="entry name" value="P-loop containing nucleotide triphosphate hydrolases"/>
    <property type="match status" value="1"/>
</dbReference>
<comment type="function">
    <text evidence="10">One of several proteins that assist in the late maturation steps of the functional core of the 30S ribosomal subunit. Helps release RbfA from mature subunits. May play a role in the assembly of ribosomal proteins into the subunit. Circularly permuted GTPase that catalyzes slow GTP hydrolysis, GTPase activity is stimulated by the 30S ribosomal subunit.</text>
</comment>
<keyword evidence="9 10" id="KW-0342">GTP-binding</keyword>
<comment type="cofactor">
    <cofactor evidence="10">
        <name>Zn(2+)</name>
        <dbReference type="ChEBI" id="CHEBI:29105"/>
    </cofactor>
    <text evidence="10">Binds 1 zinc ion per subunit.</text>
</comment>
<dbReference type="HAMAP" id="MF_01820">
    <property type="entry name" value="GTPase_RsgA"/>
    <property type="match status" value="1"/>
</dbReference>
<evidence type="ECO:0000256" key="5">
    <source>
        <dbReference type="ARBA" id="ARBA00022741"/>
    </source>
</evidence>
<comment type="subunit">
    <text evidence="10">Monomer. Associates with 30S ribosomal subunit, binds 16S rRNA.</text>
</comment>
<keyword evidence="4 10" id="KW-0699">rRNA-binding</keyword>
<keyword evidence="8 10" id="KW-0694">RNA-binding</keyword>
<dbReference type="KEGG" id="lpil:LIP_1600"/>
<feature type="binding site" evidence="10">
    <location>
        <position position="262"/>
    </location>
    <ligand>
        <name>Zn(2+)</name>
        <dbReference type="ChEBI" id="CHEBI:29105"/>
    </ligand>
</feature>
<dbReference type="EC" id="3.6.1.-" evidence="10"/>
<dbReference type="GO" id="GO:0046872">
    <property type="term" value="F:metal ion binding"/>
    <property type="evidence" value="ECO:0007669"/>
    <property type="project" value="UniProtKB-KW"/>
</dbReference>
<dbReference type="InterPro" id="IPR004881">
    <property type="entry name" value="Ribosome_biogen_GTPase_RsgA"/>
</dbReference>
<dbReference type="Gene3D" id="2.40.50.140">
    <property type="entry name" value="Nucleic acid-binding proteins"/>
    <property type="match status" value="1"/>
</dbReference>
<evidence type="ECO:0000256" key="6">
    <source>
        <dbReference type="ARBA" id="ARBA00022801"/>
    </source>
</evidence>
<dbReference type="InterPro" id="IPR030378">
    <property type="entry name" value="G_CP_dom"/>
</dbReference>
<feature type="domain" description="CP-type G" evidence="12">
    <location>
        <begin position="74"/>
        <end position="231"/>
    </location>
</feature>
<evidence type="ECO:0000256" key="8">
    <source>
        <dbReference type="ARBA" id="ARBA00022884"/>
    </source>
</evidence>
<comment type="subcellular location">
    <subcellularLocation>
        <location evidence="10">Cytoplasm</location>
    </subcellularLocation>
</comment>
<dbReference type="GO" id="GO:0042274">
    <property type="term" value="P:ribosomal small subunit biogenesis"/>
    <property type="evidence" value="ECO:0007669"/>
    <property type="project" value="UniProtKB-UniRule"/>
</dbReference>
<dbReference type="PANTHER" id="PTHR32120">
    <property type="entry name" value="SMALL RIBOSOMAL SUBUNIT BIOGENESIS GTPASE RSGA"/>
    <property type="match status" value="1"/>
</dbReference>
<dbReference type="GO" id="GO:0019843">
    <property type="term" value="F:rRNA binding"/>
    <property type="evidence" value="ECO:0007669"/>
    <property type="project" value="UniProtKB-KW"/>
</dbReference>
<evidence type="ECO:0000256" key="9">
    <source>
        <dbReference type="ARBA" id="ARBA00023134"/>
    </source>
</evidence>
<accession>A0A0K2SK02</accession>
<sequence>MGARETLGRVVSGRVVEVIAGFYRVVLTGDGPVLCRARGRLKGSEGIHPGDRVQVMVLDAEAGTGRVEEVLPRRSFLARPPIANVDRVVIVTPLARPRPQSLLLDRLLVLTLHAGLEPLLCWTKADLEPDPVAPELVEVYRAAGFRTVVTSALSGQGMDGLVERLEDGVAVLAGPSGAGKSALLNRLAPGATQQTAEVSRRTGRGRHTTRSARLWPVGGGWLADTPGFSRLDLPAMDPRELAGLYPEFEALAGACRFQGCMHATEPGCAVREAAQAGGIPPLRYQQYRRLLDEVEEAYRNRYR</sequence>
<dbReference type="GO" id="GO:0003924">
    <property type="term" value="F:GTPase activity"/>
    <property type="evidence" value="ECO:0007669"/>
    <property type="project" value="UniProtKB-UniRule"/>
</dbReference>
<keyword evidence="14" id="KW-1185">Reference proteome</keyword>
<feature type="binding site" evidence="10">
    <location>
        <begin position="123"/>
        <end position="126"/>
    </location>
    <ligand>
        <name>GTP</name>
        <dbReference type="ChEBI" id="CHEBI:37565"/>
    </ligand>
</feature>
<proteinExistence type="inferred from homology"/>
<evidence type="ECO:0000259" key="11">
    <source>
        <dbReference type="PROSITE" id="PS50936"/>
    </source>
</evidence>
<comment type="caution">
    <text evidence="10">Lacks conserved residue(s) required for the propagation of feature annotation.</text>
</comment>
<keyword evidence="7 10" id="KW-0862">Zinc</keyword>
<keyword evidence="3 10" id="KW-0479">Metal-binding</keyword>
<dbReference type="Proteomes" id="UP000065807">
    <property type="component" value="Chromosome"/>
</dbReference>
<keyword evidence="1 10" id="KW-0963">Cytoplasm</keyword>
<name>A0A0K2SK02_LIMPI</name>
<evidence type="ECO:0000256" key="1">
    <source>
        <dbReference type="ARBA" id="ARBA00022490"/>
    </source>
</evidence>
<evidence type="ECO:0000313" key="13">
    <source>
        <dbReference type="EMBL" id="BAS27446.1"/>
    </source>
</evidence>
<keyword evidence="5 10" id="KW-0547">Nucleotide-binding</keyword>
<feature type="binding site" evidence="10">
    <location>
        <position position="255"/>
    </location>
    <ligand>
        <name>Zn(2+)</name>
        <dbReference type="ChEBI" id="CHEBI:29105"/>
    </ligand>
</feature>
<dbReference type="CDD" id="cd01854">
    <property type="entry name" value="YjeQ_EngC"/>
    <property type="match status" value="1"/>
</dbReference>
<feature type="domain" description="EngC GTPase" evidence="11">
    <location>
        <begin position="83"/>
        <end position="229"/>
    </location>
</feature>
<evidence type="ECO:0000256" key="7">
    <source>
        <dbReference type="ARBA" id="ARBA00022833"/>
    </source>
</evidence>
<feature type="binding site" evidence="10">
    <location>
        <position position="260"/>
    </location>
    <ligand>
        <name>Zn(2+)</name>
        <dbReference type="ChEBI" id="CHEBI:29105"/>
    </ligand>
</feature>
<reference evidence="14" key="2">
    <citation type="journal article" date="2016" name="Int. J. Syst. Evol. Microbiol.">
        <title>Complete genome sequence and cell structure of Limnochorda pilosa, a Gram-negative spore-former within the phylum Firmicutes.</title>
        <authorList>
            <person name="Watanabe M."/>
            <person name="Kojima H."/>
            <person name="Fukui M."/>
        </authorList>
    </citation>
    <scope>NUCLEOTIDE SEQUENCE [LARGE SCALE GENOMIC DNA]</scope>
    <source>
        <strain evidence="14">HC45</strain>
    </source>
</reference>
<comment type="similarity">
    <text evidence="10">Belongs to the TRAFAC class YlqF/YawG GTPase family. RsgA subfamily.</text>
</comment>
<dbReference type="AlphaFoldDB" id="A0A0K2SK02"/>
<dbReference type="SUPFAM" id="SSF50249">
    <property type="entry name" value="Nucleic acid-binding proteins"/>
    <property type="match status" value="1"/>
</dbReference>
<feature type="binding site" evidence="10">
    <location>
        <position position="268"/>
    </location>
    <ligand>
        <name>Zn(2+)</name>
        <dbReference type="ChEBI" id="CHEBI:29105"/>
    </ligand>
</feature>
<gene>
    <name evidence="10" type="primary">rsgA</name>
    <name evidence="13" type="ORF">LIP_1600</name>
</gene>
<protein>
    <recommendedName>
        <fullName evidence="10">Small ribosomal subunit biogenesis GTPase RsgA</fullName>
        <ecNumber evidence="10">3.6.1.-</ecNumber>
    </recommendedName>
</protein>
<dbReference type="PROSITE" id="PS50936">
    <property type="entry name" value="ENGC_GTPASE"/>
    <property type="match status" value="1"/>
</dbReference>
<dbReference type="InterPro" id="IPR012340">
    <property type="entry name" value="NA-bd_OB-fold"/>
</dbReference>
<dbReference type="EMBL" id="AP014924">
    <property type="protein sequence ID" value="BAS27446.1"/>
    <property type="molecule type" value="Genomic_DNA"/>
</dbReference>
<keyword evidence="2 10" id="KW-0690">Ribosome biogenesis</keyword>
<dbReference type="InterPro" id="IPR031944">
    <property type="entry name" value="RsgA_N"/>
</dbReference>
<dbReference type="GO" id="GO:0005525">
    <property type="term" value="F:GTP binding"/>
    <property type="evidence" value="ECO:0007669"/>
    <property type="project" value="UniProtKB-UniRule"/>
</dbReference>
<dbReference type="Pfam" id="PF16745">
    <property type="entry name" value="RsgA_N"/>
    <property type="match status" value="1"/>
</dbReference>
<dbReference type="SUPFAM" id="SSF52540">
    <property type="entry name" value="P-loop containing nucleoside triphosphate hydrolases"/>
    <property type="match status" value="1"/>
</dbReference>
<dbReference type="GO" id="GO:0005737">
    <property type="term" value="C:cytoplasm"/>
    <property type="evidence" value="ECO:0007669"/>
    <property type="project" value="UniProtKB-SubCell"/>
</dbReference>
<evidence type="ECO:0000313" key="14">
    <source>
        <dbReference type="Proteomes" id="UP000065807"/>
    </source>
</evidence>
<dbReference type="InterPro" id="IPR027417">
    <property type="entry name" value="P-loop_NTPase"/>
</dbReference>
<keyword evidence="6 10" id="KW-0378">Hydrolase</keyword>
<dbReference type="PANTHER" id="PTHR32120:SF11">
    <property type="entry name" value="SMALL RIBOSOMAL SUBUNIT BIOGENESIS GTPASE RSGA 1, MITOCHONDRIAL-RELATED"/>
    <property type="match status" value="1"/>
</dbReference>
<dbReference type="PATRIC" id="fig|1555112.3.peg.1632"/>
<dbReference type="STRING" id="1555112.LIP_1600"/>
<dbReference type="PROSITE" id="PS51721">
    <property type="entry name" value="G_CP"/>
    <property type="match status" value="1"/>
</dbReference>